<dbReference type="Bgee" id="ENSACLG00000016747">
    <property type="expression patterns" value="Expressed in anal fin and 8 other cell types or tissues"/>
</dbReference>
<dbReference type="SMART" id="SM00368">
    <property type="entry name" value="LRR_RI"/>
    <property type="match status" value="9"/>
</dbReference>
<dbReference type="InterPro" id="IPR029495">
    <property type="entry name" value="NACHT-assoc"/>
</dbReference>
<keyword evidence="14" id="KW-1185">Reference proteome</keyword>
<accession>A0A3P8Q767</accession>
<reference evidence="13 14" key="1">
    <citation type="submission" date="2018-05" db="EMBL/GenBank/DDBJ databases">
        <authorList>
            <person name="Datahose"/>
        </authorList>
    </citation>
    <scope>NUCLEOTIDE SEQUENCE</scope>
</reference>
<dbReference type="SUPFAM" id="SSF52540">
    <property type="entry name" value="P-loop containing nucleoside triphosphate hydrolases"/>
    <property type="match status" value="1"/>
</dbReference>
<evidence type="ECO:0000256" key="1">
    <source>
        <dbReference type="ARBA" id="ARBA00004496"/>
    </source>
</evidence>
<dbReference type="PANTHER" id="PTHR24106">
    <property type="entry name" value="NACHT, LRR AND CARD DOMAINS-CONTAINING"/>
    <property type="match status" value="1"/>
</dbReference>
<keyword evidence="2" id="KW-0963">Cytoplasm</keyword>
<organism evidence="13 14">
    <name type="scientific">Astatotilapia calliptera</name>
    <name type="common">Eastern happy</name>
    <name type="synonym">Chromis callipterus</name>
    <dbReference type="NCBI Taxonomy" id="8154"/>
    <lineage>
        <taxon>Eukaryota</taxon>
        <taxon>Metazoa</taxon>
        <taxon>Chordata</taxon>
        <taxon>Craniata</taxon>
        <taxon>Vertebrata</taxon>
        <taxon>Euteleostomi</taxon>
        <taxon>Actinopterygii</taxon>
        <taxon>Neopterygii</taxon>
        <taxon>Teleostei</taxon>
        <taxon>Neoteleostei</taxon>
        <taxon>Acanthomorphata</taxon>
        <taxon>Ovalentaria</taxon>
        <taxon>Cichlomorphae</taxon>
        <taxon>Cichliformes</taxon>
        <taxon>Cichlidae</taxon>
        <taxon>African cichlids</taxon>
        <taxon>Pseudocrenilabrinae</taxon>
        <taxon>Haplochromini</taxon>
        <taxon>Astatotilapia</taxon>
    </lineage>
</organism>
<dbReference type="GeneID" id="113029525"/>
<evidence type="ECO:0000259" key="12">
    <source>
        <dbReference type="PROSITE" id="PS50837"/>
    </source>
</evidence>
<dbReference type="SUPFAM" id="SSF57850">
    <property type="entry name" value="RING/U-box"/>
    <property type="match status" value="1"/>
</dbReference>
<dbReference type="InterPro" id="IPR001841">
    <property type="entry name" value="Znf_RING"/>
</dbReference>
<dbReference type="GO" id="GO:0008270">
    <property type="term" value="F:zinc ion binding"/>
    <property type="evidence" value="ECO:0007669"/>
    <property type="project" value="UniProtKB-KW"/>
</dbReference>
<keyword evidence="6" id="KW-0547">Nucleotide-binding</keyword>
<evidence type="ECO:0000259" key="11">
    <source>
        <dbReference type="PROSITE" id="PS50089"/>
    </source>
</evidence>
<dbReference type="PROSITE" id="PS00518">
    <property type="entry name" value="ZF_RING_1"/>
    <property type="match status" value="1"/>
</dbReference>
<dbReference type="InterPro" id="IPR027417">
    <property type="entry name" value="P-loop_NTPase"/>
</dbReference>
<evidence type="ECO:0000256" key="6">
    <source>
        <dbReference type="ARBA" id="ARBA00022741"/>
    </source>
</evidence>
<dbReference type="RefSeq" id="XP_026036193.1">
    <property type="nucleotide sequence ID" value="XM_026180408.1"/>
</dbReference>
<name>A0A3P8Q767_ASTCA</name>
<keyword evidence="3" id="KW-0433">Leucine-rich repeat</keyword>
<dbReference type="InterPro" id="IPR001611">
    <property type="entry name" value="Leu-rich_rpt"/>
</dbReference>
<dbReference type="InterPro" id="IPR041267">
    <property type="entry name" value="NLRP_HD2"/>
</dbReference>
<dbReference type="Pfam" id="PF17776">
    <property type="entry name" value="NLRC4_HD2"/>
    <property type="match status" value="1"/>
</dbReference>
<sequence>MMEEEEGRGESADLSPGEKKMKEQLSCCALCQDVLKDPVSTSCGHWFCRQCISSYWDQSASSGDSSCPQCGERSRAGLQTASQSSCAQTDVGLQEVLDKHKISLRRRCERVTEGSDETGSRTLLNTIYTELYITEGQSEEVHTQHEVRQLETASKMDALHDAPIRCQDIFKALPDQQRPIRVVLTNGVAGVGKTFSVQKFTLDWAEGLENQHVSVVVLLSFRELNLIRDEQYSLLELLHVFHPTLQKVSAEKLAVSQLLFIFDGLDESRLSLDFTNRKLLSDVTQKSSVSQLLTNLIQGNLLPSALVWITSRPTAANQIPPTCVDRLTEVRGFTDAQKEEYFRRKFSDEELSSRIISHMKTSRSLHIMCSIPVFCWITATVLEHMLTTEQRGELPKTLTDMYSHFLLVQTKRKKNKYHEGHETSPQELTEADREVLLKLGRLAFEHLEKGNIMFYQEDLEQCGLDVTEASVYSGVCTEIFKRECVIFQKPVYCFVHLSIQEFLAAVYMFHCFTSRKTKVLRDFLDIWHNIPSLIELLSETMRESLRSKTGHLDLFVRFLHGLCLESNQRLLGGLLGQTEKNPGTIQRVINNLKMMNSDKISPDRSINIFYCLIEMNNLSIHQDIQEFLKSKNRSERLFEIHCSALAHMLQMSKEVLDELDLQKYNTSDQGRHRLIPAVRNCRKARLAQCGLSETHYEVVVSALKSNPSHLTELDMSGNKLQGSGVKLLCAGLESPNCRLETLRLEKCSLSDISCDYLASALKSNPSHLKHLDLSLNMMQDSGLERLCGFLEDPHGGLQTLRLEWCSLSQVSCYYLASAMKSNPSHVKHLVLRGNNLQDLGVKQLCGFLESPRCRLETLRLSICSLSQISCVYLTSALKSNPSHLKHLDLCHNYKLQDSGVKQLCGFLQSPYCRLETLRLEYCFISAVGCEYLHSALTFNPTHLRELELRGNNLQHLHVKRLSDLVENSHYSLETLRWRR</sequence>
<dbReference type="FunFam" id="3.80.10.10:FF:000336">
    <property type="entry name" value="Si:dkey-222h21.2"/>
    <property type="match status" value="1"/>
</dbReference>
<evidence type="ECO:0000256" key="9">
    <source>
        <dbReference type="ARBA" id="ARBA00022840"/>
    </source>
</evidence>
<evidence type="ECO:0000256" key="3">
    <source>
        <dbReference type="ARBA" id="ARBA00022614"/>
    </source>
</evidence>
<dbReference type="Pfam" id="PF17779">
    <property type="entry name" value="WHD_NOD2"/>
    <property type="match status" value="1"/>
</dbReference>
<dbReference type="RefSeq" id="XP_026036192.1">
    <property type="nucleotide sequence ID" value="XM_026180407.1"/>
</dbReference>
<evidence type="ECO:0000313" key="13">
    <source>
        <dbReference type="Ensembl" id="ENSACLP00000024774.2"/>
    </source>
</evidence>
<feature type="domain" description="NACHT" evidence="12">
    <location>
        <begin position="181"/>
        <end position="315"/>
    </location>
</feature>
<dbReference type="Gene3D" id="3.30.40.10">
    <property type="entry name" value="Zinc/RING finger domain, C3HC4 (zinc finger)"/>
    <property type="match status" value="1"/>
</dbReference>
<dbReference type="SMART" id="SM01288">
    <property type="entry name" value="FISNA"/>
    <property type="match status" value="1"/>
</dbReference>
<dbReference type="Gene3D" id="3.80.10.10">
    <property type="entry name" value="Ribonuclease Inhibitor"/>
    <property type="match status" value="2"/>
</dbReference>
<dbReference type="InterPro" id="IPR017907">
    <property type="entry name" value="Znf_RING_CS"/>
</dbReference>
<evidence type="ECO:0000256" key="2">
    <source>
        <dbReference type="ARBA" id="ARBA00022490"/>
    </source>
</evidence>
<dbReference type="Pfam" id="PF15227">
    <property type="entry name" value="zf-C3HC4_4"/>
    <property type="match status" value="1"/>
</dbReference>
<keyword evidence="8" id="KW-0862">Zinc</keyword>
<reference evidence="13" key="4">
    <citation type="submission" date="2025-09" db="UniProtKB">
        <authorList>
            <consortium name="Ensembl"/>
        </authorList>
    </citation>
    <scope>IDENTIFICATION</scope>
</reference>
<evidence type="ECO:0000313" key="14">
    <source>
        <dbReference type="Proteomes" id="UP000265100"/>
    </source>
</evidence>
<dbReference type="GO" id="GO:0005524">
    <property type="term" value="F:ATP binding"/>
    <property type="evidence" value="ECO:0007669"/>
    <property type="project" value="UniProtKB-KW"/>
</dbReference>
<dbReference type="SUPFAM" id="SSF52047">
    <property type="entry name" value="RNI-like"/>
    <property type="match status" value="1"/>
</dbReference>
<dbReference type="InterPro" id="IPR051261">
    <property type="entry name" value="NLR"/>
</dbReference>
<evidence type="ECO:0000256" key="7">
    <source>
        <dbReference type="ARBA" id="ARBA00022771"/>
    </source>
</evidence>
<dbReference type="Pfam" id="PF13516">
    <property type="entry name" value="LRR_6"/>
    <property type="match status" value="4"/>
</dbReference>
<dbReference type="Ensembl" id="ENSACLT00000025368.2">
    <property type="protein sequence ID" value="ENSACLP00000024774.2"/>
    <property type="gene ID" value="ENSACLG00000016747.2"/>
</dbReference>
<proteinExistence type="predicted"/>
<dbReference type="Gene3D" id="3.40.50.300">
    <property type="entry name" value="P-loop containing nucleotide triphosphate hydrolases"/>
    <property type="match status" value="1"/>
</dbReference>
<dbReference type="Pfam" id="PF05729">
    <property type="entry name" value="NACHT"/>
    <property type="match status" value="1"/>
</dbReference>
<evidence type="ECO:0000256" key="5">
    <source>
        <dbReference type="ARBA" id="ARBA00022737"/>
    </source>
</evidence>
<dbReference type="GeneTree" id="ENSGT01070000253760"/>
<dbReference type="PROSITE" id="PS50837">
    <property type="entry name" value="NACHT"/>
    <property type="match status" value="1"/>
</dbReference>
<comment type="subcellular location">
    <subcellularLocation>
        <location evidence="1">Cytoplasm</location>
    </subcellularLocation>
</comment>
<dbReference type="SMART" id="SM00184">
    <property type="entry name" value="RING"/>
    <property type="match status" value="1"/>
</dbReference>
<keyword evidence="4" id="KW-0479">Metal-binding</keyword>
<dbReference type="InterPro" id="IPR013083">
    <property type="entry name" value="Znf_RING/FYVE/PHD"/>
</dbReference>
<dbReference type="Pfam" id="PF14484">
    <property type="entry name" value="FISNA"/>
    <property type="match status" value="1"/>
</dbReference>
<evidence type="ECO:0000256" key="10">
    <source>
        <dbReference type="PROSITE-ProRule" id="PRU00175"/>
    </source>
</evidence>
<evidence type="ECO:0000256" key="8">
    <source>
        <dbReference type="ARBA" id="ARBA00022833"/>
    </source>
</evidence>
<dbReference type="GO" id="GO:0005737">
    <property type="term" value="C:cytoplasm"/>
    <property type="evidence" value="ECO:0007669"/>
    <property type="project" value="UniProtKB-SubCell"/>
</dbReference>
<dbReference type="InterPro" id="IPR032675">
    <property type="entry name" value="LRR_dom_sf"/>
</dbReference>
<dbReference type="RefSeq" id="XP_026036196.1">
    <property type="nucleotide sequence ID" value="XM_026180411.1"/>
</dbReference>
<keyword evidence="5" id="KW-0677">Repeat</keyword>
<dbReference type="InterPro" id="IPR041075">
    <property type="entry name" value="NOD1/2_WH"/>
</dbReference>
<dbReference type="InterPro" id="IPR007111">
    <property type="entry name" value="NACHT_NTPase"/>
</dbReference>
<reference evidence="13" key="3">
    <citation type="submission" date="2025-08" db="UniProtKB">
        <authorList>
            <consortium name="Ensembl"/>
        </authorList>
    </citation>
    <scope>IDENTIFICATION</scope>
</reference>
<dbReference type="AlphaFoldDB" id="A0A3P8Q767"/>
<dbReference type="Proteomes" id="UP000265100">
    <property type="component" value="Chromosome 9"/>
</dbReference>
<dbReference type="RefSeq" id="XP_026036197.1">
    <property type="nucleotide sequence ID" value="XM_026180412.1"/>
</dbReference>
<protein>
    <submittedName>
        <fullName evidence="13">Uncharacterized protein</fullName>
    </submittedName>
</protein>
<keyword evidence="7 10" id="KW-0863">Zinc-finger</keyword>
<dbReference type="RefSeq" id="XP_026036194.1">
    <property type="nucleotide sequence ID" value="XM_026180409.1"/>
</dbReference>
<evidence type="ECO:0000256" key="4">
    <source>
        <dbReference type="ARBA" id="ARBA00022723"/>
    </source>
</evidence>
<reference evidence="14" key="2">
    <citation type="submission" date="2023-03" db="EMBL/GenBank/DDBJ databases">
        <authorList>
            <consortium name="Wellcome Sanger Institute Data Sharing"/>
        </authorList>
    </citation>
    <scope>NUCLEOTIDE SEQUENCE [LARGE SCALE GENOMIC DNA]</scope>
</reference>
<feature type="domain" description="RING-type" evidence="11">
    <location>
        <begin position="28"/>
        <end position="70"/>
    </location>
</feature>
<dbReference type="FunFam" id="3.40.50.300:FF:001524">
    <property type="entry name" value="Si:dkey-126g1.7"/>
    <property type="match status" value="1"/>
</dbReference>
<dbReference type="PROSITE" id="PS50089">
    <property type="entry name" value="ZF_RING_2"/>
    <property type="match status" value="1"/>
</dbReference>
<keyword evidence="9" id="KW-0067">ATP-binding</keyword>